<feature type="transmembrane region" description="Helical" evidence="1">
    <location>
        <begin position="217"/>
        <end position="235"/>
    </location>
</feature>
<keyword evidence="1" id="KW-0812">Transmembrane</keyword>
<feature type="transmembrane region" description="Helical" evidence="1">
    <location>
        <begin position="87"/>
        <end position="105"/>
    </location>
</feature>
<evidence type="ECO:0000256" key="1">
    <source>
        <dbReference type="SAM" id="Phobius"/>
    </source>
</evidence>
<reference evidence="2 3" key="2">
    <citation type="journal article" date="2019" name="G3 (Bethesda)">
        <title>Hybrid Assembly of the Genome of the Entomopathogenic Nematode Steinernema carpocapsae Identifies the X-Chromosome.</title>
        <authorList>
            <person name="Serra L."/>
            <person name="Macchietto M."/>
            <person name="Macias-Munoz A."/>
            <person name="McGill C.J."/>
            <person name="Rodriguez I.M."/>
            <person name="Rodriguez B."/>
            <person name="Murad R."/>
            <person name="Mortazavi A."/>
        </authorList>
    </citation>
    <scope>NUCLEOTIDE SEQUENCE [LARGE SCALE GENOMIC DNA]</scope>
    <source>
        <strain evidence="2 3">ALL</strain>
    </source>
</reference>
<evidence type="ECO:0000313" key="3">
    <source>
        <dbReference type="Proteomes" id="UP000298663"/>
    </source>
</evidence>
<protein>
    <recommendedName>
        <fullName evidence="4">7TM GPCR serpentine receptor class x (Srx) domain-containing protein</fullName>
    </recommendedName>
</protein>
<dbReference type="EMBL" id="AZBU02000007">
    <property type="protein sequence ID" value="TKR69662.1"/>
    <property type="molecule type" value="Genomic_DNA"/>
</dbReference>
<keyword evidence="1" id="KW-0472">Membrane</keyword>
<evidence type="ECO:0000313" key="2">
    <source>
        <dbReference type="EMBL" id="TKR69662.1"/>
    </source>
</evidence>
<reference evidence="2 3" key="1">
    <citation type="journal article" date="2015" name="Genome Biol.">
        <title>Comparative genomics of Steinernema reveals deeply conserved gene regulatory networks.</title>
        <authorList>
            <person name="Dillman A.R."/>
            <person name="Macchietto M."/>
            <person name="Porter C.F."/>
            <person name="Rogers A."/>
            <person name="Williams B."/>
            <person name="Antoshechkin I."/>
            <person name="Lee M.M."/>
            <person name="Goodwin Z."/>
            <person name="Lu X."/>
            <person name="Lewis E.E."/>
            <person name="Goodrich-Blair H."/>
            <person name="Stock S.P."/>
            <person name="Adams B.J."/>
            <person name="Sternberg P.W."/>
            <person name="Mortazavi A."/>
        </authorList>
    </citation>
    <scope>NUCLEOTIDE SEQUENCE [LARGE SCALE GENOMIC DNA]</scope>
    <source>
        <strain evidence="2 3">ALL</strain>
    </source>
</reference>
<feature type="transmembrane region" description="Helical" evidence="1">
    <location>
        <begin position="21"/>
        <end position="45"/>
    </location>
</feature>
<keyword evidence="1" id="KW-1133">Transmembrane helix</keyword>
<organism evidence="2 3">
    <name type="scientific">Steinernema carpocapsae</name>
    <name type="common">Entomopathogenic nematode</name>
    <dbReference type="NCBI Taxonomy" id="34508"/>
    <lineage>
        <taxon>Eukaryota</taxon>
        <taxon>Metazoa</taxon>
        <taxon>Ecdysozoa</taxon>
        <taxon>Nematoda</taxon>
        <taxon>Chromadorea</taxon>
        <taxon>Rhabditida</taxon>
        <taxon>Tylenchina</taxon>
        <taxon>Panagrolaimomorpha</taxon>
        <taxon>Strongyloidoidea</taxon>
        <taxon>Steinernematidae</taxon>
        <taxon>Steinernema</taxon>
    </lineage>
</organism>
<proteinExistence type="predicted"/>
<dbReference type="AlphaFoldDB" id="A0A4U5MK50"/>
<feature type="transmembrane region" description="Helical" evidence="1">
    <location>
        <begin position="177"/>
        <end position="197"/>
    </location>
</feature>
<keyword evidence="3" id="KW-1185">Reference proteome</keyword>
<gene>
    <name evidence="2" type="ORF">L596_021793</name>
</gene>
<comment type="caution">
    <text evidence="2">The sequence shown here is derived from an EMBL/GenBank/DDBJ whole genome shotgun (WGS) entry which is preliminary data.</text>
</comment>
<dbReference type="SUPFAM" id="SSF81321">
    <property type="entry name" value="Family A G protein-coupled receptor-like"/>
    <property type="match status" value="1"/>
</dbReference>
<name>A0A4U5MK50_STECR</name>
<dbReference type="InterPro" id="IPR019425">
    <property type="entry name" value="7TM_GPCR_serpentine_rcpt_Srt"/>
</dbReference>
<evidence type="ECO:0008006" key="4">
    <source>
        <dbReference type="Google" id="ProtNLM"/>
    </source>
</evidence>
<dbReference type="Pfam" id="PF10321">
    <property type="entry name" value="7TM_GPCR_Srt"/>
    <property type="match status" value="1"/>
</dbReference>
<feature type="transmembrane region" description="Helical" evidence="1">
    <location>
        <begin position="57"/>
        <end position="75"/>
    </location>
</feature>
<sequence length="259" mass="29755">MKHKEFNTGTYRIIKHMFVASLMQLPALFFGGLMTIFQTTFNFYLERVLGILLEATWFLYLGLSLTLAIDRLLIFAAPYKKHINAKVTAILLSLSWLLWLFMVILESTPNFGYQYLHFYIWSNTNDPGALLVADIEAYYDPSFLALILLVYMLVCAFMVKMKASSSSSGSSKAELRIFYASVISFLYESLFSIWSFWVTPLVENQDLLVDVSSNVLWILDCGLFATVMLIFNVYLRNNVIESIRNCDVDCKIQKSTLYS</sequence>
<feature type="transmembrane region" description="Helical" evidence="1">
    <location>
        <begin position="137"/>
        <end position="157"/>
    </location>
</feature>
<accession>A0A4U5MK50</accession>
<dbReference type="Proteomes" id="UP000298663">
    <property type="component" value="Unassembled WGS sequence"/>
</dbReference>